<comment type="caution">
    <text evidence="7">The sequence shown here is derived from an EMBL/GenBank/DDBJ whole genome shotgun (WGS) entry which is preliminary data.</text>
</comment>
<dbReference type="InterPro" id="IPR039041">
    <property type="entry name" value="Nav/unc-53"/>
</dbReference>
<evidence type="ECO:0000256" key="2">
    <source>
        <dbReference type="ARBA" id="ARBA00023054"/>
    </source>
</evidence>
<evidence type="ECO:0000256" key="3">
    <source>
        <dbReference type="SAM" id="Coils"/>
    </source>
</evidence>
<keyword evidence="2 3" id="KW-0175">Coiled coil</keyword>
<evidence type="ECO:0000256" key="4">
    <source>
        <dbReference type="SAM" id="MobiDB-lite"/>
    </source>
</evidence>
<feature type="coiled-coil region" evidence="3">
    <location>
        <begin position="266"/>
        <end position="321"/>
    </location>
</feature>
<dbReference type="EMBL" id="REGN01001607">
    <property type="protein sequence ID" value="RNA33643.1"/>
    <property type="molecule type" value="Genomic_DNA"/>
</dbReference>
<feature type="compositionally biased region" description="Basic and acidic residues" evidence="4">
    <location>
        <begin position="16"/>
        <end position="25"/>
    </location>
</feature>
<dbReference type="OrthoDB" id="2161974at2759"/>
<dbReference type="InterPro" id="IPR027417">
    <property type="entry name" value="P-loop_NTPase"/>
</dbReference>
<evidence type="ECO:0000313" key="8">
    <source>
        <dbReference type="Proteomes" id="UP000276133"/>
    </source>
</evidence>
<sequence length="903" mass="104667">MIEKNPQLNSMQNSQDPRRYSDMKHSTSKSLNKFQFETNCGSSVTPLRKSANSWIAQSFRKAFSKIDKKKMKSQSQLNQISKNTISTLSINCNENEAANEKPNTDDENETTLKNKLSLPRSSHDCLNDSESEFDDDENFKKNEFVSKHSKNLIMTKRSYRSESELAFKNLKQKELNINHQVNKTSNLITIDNNMSKIREGKIPSKLKNHKSVSSLLTTSISSNQIMDQMNSRQRQNLKVQGSTPCSPNSSQKFINKCNCKLNESMVTDLKKKLTNAENKLTDIRLEALSSIHQIDQLRECMDKMKNEMIELKSQNSLLKKYIQETKCDRVDVSKANELIKNSENTPDAELSDKIIEMLQSVNRNMTNYYYSYNFLLNDENEMLLRKALVTIDCSYQLQFSPNTDNISINSYRLCTINIDSKLKWPLMDGIVSYVFKRYISKLDQNKSIGLNQYSIDRYQIGDMVRRINDPKYPDLLPFGYLIGNNCIIKIFLKDDSNHVDTLSYETLIPKYLLEDYVSMLEKHRLLAISGLFKFGKTYLMYKLSQFVCKNSEKNFEIFYLNIDELTGYACGKSSPTNSMNTLMSKIDEKLGFLEQLNRSLIILIDNFHILFNTNDFDSAYFLNYVCHIKTKYKAYFVITCNEANLFNSKNFQIPLDFYNHFKWVNLNIDYEEFLQYYLNRNLVNYQVDNNKAKQSCAIMEKVVWFICEVYRLINEFISKLGLKNFILMPINFMNLPFGTETSEKWFIEQWNYSIIPYLNDLFKFKIENNAPKQADPVEWIIKNYVWSKNSNSISISQRLQRIKIDEKYVTKGYRASASSNDSDLSCTDFPSHSETGTHLVSMLLKLQQATNLTCKDENISSGYYDSSSSSASTSSTSPNCNFKQTNCILLNSLTNKSKIESSL</sequence>
<dbReference type="GO" id="GO:0022008">
    <property type="term" value="P:neurogenesis"/>
    <property type="evidence" value="ECO:0007669"/>
    <property type="project" value="InterPro"/>
</dbReference>
<proteinExistence type="inferred from homology"/>
<accession>A0A3M7SCU4</accession>
<dbReference type="InterPro" id="IPR057126">
    <property type="entry name" value="NAV1-like_ubiquitin-like"/>
</dbReference>
<reference evidence="7 8" key="1">
    <citation type="journal article" date="2018" name="Sci. Rep.">
        <title>Genomic signatures of local adaptation to the degree of environmental predictability in rotifers.</title>
        <authorList>
            <person name="Franch-Gras L."/>
            <person name="Hahn C."/>
            <person name="Garcia-Roger E.M."/>
            <person name="Carmona M.J."/>
            <person name="Serra M."/>
            <person name="Gomez A."/>
        </authorList>
    </citation>
    <scope>NUCLEOTIDE SEQUENCE [LARGE SCALE GENOMIC DNA]</scope>
    <source>
        <strain evidence="7">HYR1</strain>
    </source>
</reference>
<keyword evidence="8" id="KW-1185">Reference proteome</keyword>
<feature type="compositionally biased region" description="Polar residues" evidence="4">
    <location>
        <begin position="1"/>
        <end position="15"/>
    </location>
</feature>
<feature type="region of interest" description="Disordered" evidence="4">
    <location>
        <begin position="1"/>
        <end position="28"/>
    </location>
</feature>
<feature type="domain" description="Neuron navigator 1-like ubiquitin-like" evidence="5">
    <location>
        <begin position="406"/>
        <end position="491"/>
    </location>
</feature>
<dbReference type="PANTHER" id="PTHR12784">
    <property type="entry name" value="STEERIN"/>
    <property type="match status" value="1"/>
</dbReference>
<evidence type="ECO:0000259" key="5">
    <source>
        <dbReference type="Pfam" id="PF23092"/>
    </source>
</evidence>
<dbReference type="Pfam" id="PF23092">
    <property type="entry name" value="Ubiquitin_6"/>
    <property type="match status" value="1"/>
</dbReference>
<dbReference type="PANTHER" id="PTHR12784:SF28">
    <property type="entry name" value="PROTEIN SICKIE"/>
    <property type="match status" value="1"/>
</dbReference>
<dbReference type="Proteomes" id="UP000276133">
    <property type="component" value="Unassembled WGS sequence"/>
</dbReference>
<dbReference type="AlphaFoldDB" id="A0A3M7SCU4"/>
<dbReference type="Gene3D" id="3.40.50.300">
    <property type="entry name" value="P-loop containing nucleotide triphosphate hydrolases"/>
    <property type="match status" value="1"/>
</dbReference>
<evidence type="ECO:0000313" key="7">
    <source>
        <dbReference type="EMBL" id="RNA33643.1"/>
    </source>
</evidence>
<gene>
    <name evidence="7" type="ORF">BpHYR1_019103</name>
</gene>
<dbReference type="SUPFAM" id="SSF52540">
    <property type="entry name" value="P-loop containing nucleoside triphosphate hydrolases"/>
    <property type="match status" value="1"/>
</dbReference>
<dbReference type="Pfam" id="PF25408">
    <property type="entry name" value="AAA_lid_NAV1"/>
    <property type="match status" value="1"/>
</dbReference>
<protein>
    <submittedName>
        <fullName evidence="7">Neuron navigator 2 isoform X2</fullName>
    </submittedName>
</protein>
<organism evidence="7 8">
    <name type="scientific">Brachionus plicatilis</name>
    <name type="common">Marine rotifer</name>
    <name type="synonym">Brachionus muelleri</name>
    <dbReference type="NCBI Taxonomy" id="10195"/>
    <lineage>
        <taxon>Eukaryota</taxon>
        <taxon>Metazoa</taxon>
        <taxon>Spiralia</taxon>
        <taxon>Gnathifera</taxon>
        <taxon>Rotifera</taxon>
        <taxon>Eurotatoria</taxon>
        <taxon>Monogononta</taxon>
        <taxon>Pseudotrocha</taxon>
        <taxon>Ploima</taxon>
        <taxon>Brachionidae</taxon>
        <taxon>Brachionus</taxon>
    </lineage>
</organism>
<comment type="similarity">
    <text evidence="1">Belongs to the Nav/unc-53 family.</text>
</comment>
<dbReference type="STRING" id="10195.A0A3M7SCU4"/>
<evidence type="ECO:0000256" key="1">
    <source>
        <dbReference type="ARBA" id="ARBA00006255"/>
    </source>
</evidence>
<name>A0A3M7SCU4_BRAPC</name>
<feature type="domain" description="CortBP2/NAV1-like AAA+ ATPase lid" evidence="6">
    <location>
        <begin position="691"/>
        <end position="795"/>
    </location>
</feature>
<dbReference type="InterPro" id="IPR057568">
    <property type="entry name" value="CortBP2_NAV1-like_AAA_lid"/>
</dbReference>
<evidence type="ECO:0000259" key="6">
    <source>
        <dbReference type="Pfam" id="PF25408"/>
    </source>
</evidence>